<keyword evidence="1" id="KW-0732">Signal</keyword>
<keyword evidence="3" id="KW-1185">Reference proteome</keyword>
<gene>
    <name evidence="2" type="ORF">J2T07_002240</name>
</gene>
<reference evidence="2 3" key="1">
    <citation type="submission" date="2023-07" db="EMBL/GenBank/DDBJ databases">
        <title>Sorghum-associated microbial communities from plants grown in Nebraska, USA.</title>
        <authorList>
            <person name="Schachtman D."/>
        </authorList>
    </citation>
    <scope>NUCLEOTIDE SEQUENCE [LARGE SCALE GENOMIC DNA]</scope>
    <source>
        <strain evidence="2 3">CC60</strain>
    </source>
</reference>
<accession>A0ABT9SYH5</accession>
<name>A0ABT9SYH5_9GAMM</name>
<evidence type="ECO:0000313" key="2">
    <source>
        <dbReference type="EMBL" id="MDQ0010050.1"/>
    </source>
</evidence>
<feature type="chain" id="PRO_5045252016" evidence="1">
    <location>
        <begin position="28"/>
        <end position="121"/>
    </location>
</feature>
<comment type="caution">
    <text evidence="2">The sequence shown here is derived from an EMBL/GenBank/DDBJ whole genome shotgun (WGS) entry which is preliminary data.</text>
</comment>
<dbReference type="EMBL" id="JAUSSK010000003">
    <property type="protein sequence ID" value="MDQ0010050.1"/>
    <property type="molecule type" value="Genomic_DNA"/>
</dbReference>
<feature type="signal peptide" evidence="1">
    <location>
        <begin position="1"/>
        <end position="27"/>
    </location>
</feature>
<protein>
    <submittedName>
        <fullName evidence="2">Uncharacterized protein</fullName>
    </submittedName>
</protein>
<dbReference type="Proteomes" id="UP001237737">
    <property type="component" value="Unassembled WGS sequence"/>
</dbReference>
<sequence>MRQQYEHRARRALALIALACVGGTAYATPPASEPPPAAFGQATSLEQLQAMTGGSGTTNNINQQTLNGTMSDTEAKNTISGGNVVSGSAFDNSAGLPTVIQNSGNNVLIQNSTIVNVRMNP</sequence>
<proteinExistence type="predicted"/>
<evidence type="ECO:0000313" key="3">
    <source>
        <dbReference type="Proteomes" id="UP001237737"/>
    </source>
</evidence>
<organism evidence="2 3">
    <name type="scientific">Luteibacter jiangsuensis</name>
    <dbReference type="NCBI Taxonomy" id="637577"/>
    <lineage>
        <taxon>Bacteria</taxon>
        <taxon>Pseudomonadati</taxon>
        <taxon>Pseudomonadota</taxon>
        <taxon>Gammaproteobacteria</taxon>
        <taxon>Lysobacterales</taxon>
        <taxon>Rhodanobacteraceae</taxon>
        <taxon>Luteibacter</taxon>
    </lineage>
</organism>
<dbReference type="RefSeq" id="WP_306849977.1">
    <property type="nucleotide sequence ID" value="NZ_JAUSSK010000003.1"/>
</dbReference>
<evidence type="ECO:0000256" key="1">
    <source>
        <dbReference type="SAM" id="SignalP"/>
    </source>
</evidence>